<name>A0ABU6P1F4_9BACI</name>
<keyword evidence="1" id="KW-1133">Transmembrane helix</keyword>
<dbReference type="GeneID" id="301142823"/>
<feature type="transmembrane region" description="Helical" evidence="1">
    <location>
        <begin position="6"/>
        <end position="25"/>
    </location>
</feature>
<proteinExistence type="predicted"/>
<evidence type="ECO:0000313" key="3">
    <source>
        <dbReference type="Proteomes" id="UP001342826"/>
    </source>
</evidence>
<organism evidence="2 3">
    <name type="scientific">Metabacillus fastidiosus</name>
    <dbReference type="NCBI Taxonomy" id="1458"/>
    <lineage>
        <taxon>Bacteria</taxon>
        <taxon>Bacillati</taxon>
        <taxon>Bacillota</taxon>
        <taxon>Bacilli</taxon>
        <taxon>Bacillales</taxon>
        <taxon>Bacillaceae</taxon>
        <taxon>Metabacillus</taxon>
    </lineage>
</organism>
<dbReference type="RefSeq" id="WP_066234449.1">
    <property type="nucleotide sequence ID" value="NZ_JARTFQ010000004.1"/>
</dbReference>
<dbReference type="EMBL" id="JARTFS010000013">
    <property type="protein sequence ID" value="MED4403190.1"/>
    <property type="molecule type" value="Genomic_DNA"/>
</dbReference>
<evidence type="ECO:0000313" key="2">
    <source>
        <dbReference type="EMBL" id="MED4403190.1"/>
    </source>
</evidence>
<keyword evidence="1" id="KW-0812">Transmembrane</keyword>
<sequence length="62" mass="7022">MAEYFFDFILVSILIIGLTAFLADITNKIGKLFSLSKNNSHTFDQSQRIQKGWNNIGGKNNK</sequence>
<dbReference type="Proteomes" id="UP001342826">
    <property type="component" value="Unassembled WGS sequence"/>
</dbReference>
<accession>A0ABU6P1F4</accession>
<gene>
    <name evidence="2" type="ORF">P9271_17920</name>
</gene>
<keyword evidence="1" id="KW-0472">Membrane</keyword>
<reference evidence="2 3" key="1">
    <citation type="submission" date="2023-03" db="EMBL/GenBank/DDBJ databases">
        <title>Bacillus Genome Sequencing.</title>
        <authorList>
            <person name="Dunlap C."/>
        </authorList>
    </citation>
    <scope>NUCLEOTIDE SEQUENCE [LARGE SCALE GENOMIC DNA]</scope>
    <source>
        <strain evidence="2 3">NRS-1717</strain>
    </source>
</reference>
<keyword evidence="3" id="KW-1185">Reference proteome</keyword>
<comment type="caution">
    <text evidence="2">The sequence shown here is derived from an EMBL/GenBank/DDBJ whole genome shotgun (WGS) entry which is preliminary data.</text>
</comment>
<evidence type="ECO:0000256" key="1">
    <source>
        <dbReference type="SAM" id="Phobius"/>
    </source>
</evidence>
<protein>
    <submittedName>
        <fullName evidence="2">Uncharacterized protein</fullName>
    </submittedName>
</protein>